<organism evidence="2 4">
    <name type="scientific">Canicola haemoglobinophilus</name>
    <dbReference type="NCBI Taxonomy" id="733"/>
    <lineage>
        <taxon>Bacteria</taxon>
        <taxon>Pseudomonadati</taxon>
        <taxon>Pseudomonadota</taxon>
        <taxon>Gammaproteobacteria</taxon>
        <taxon>Pasteurellales</taxon>
        <taxon>Pasteurellaceae</taxon>
        <taxon>Canicola</taxon>
    </lineage>
</organism>
<proteinExistence type="predicted"/>
<dbReference type="InterPro" id="IPR037914">
    <property type="entry name" value="SpoVT-AbrB_sf"/>
</dbReference>
<protein>
    <submittedName>
        <fullName evidence="2">PemI-like protein</fullName>
    </submittedName>
</protein>
<dbReference type="EMBL" id="UGHJ01000001">
    <property type="protein sequence ID" value="STO68519.1"/>
    <property type="molecule type" value="Genomic_DNA"/>
</dbReference>
<reference evidence="4 5" key="1">
    <citation type="submission" date="2018-06" db="EMBL/GenBank/DDBJ databases">
        <authorList>
            <consortium name="Pathogen Informatics"/>
            <person name="Doyle S."/>
        </authorList>
    </citation>
    <scope>NUCLEOTIDE SEQUENCE [LARGE SCALE GENOMIC DNA]</scope>
    <source>
        <strain evidence="2 4">NCTC1659</strain>
        <strain evidence="3 5">NCTC8540</strain>
    </source>
</reference>
<evidence type="ECO:0000313" key="5">
    <source>
        <dbReference type="Proteomes" id="UP000254496"/>
    </source>
</evidence>
<dbReference type="AlphaFoldDB" id="A0A1V4AYZ5"/>
<accession>A0A1V4AYZ5</accession>
<evidence type="ECO:0000313" key="3">
    <source>
        <dbReference type="EMBL" id="STO68519.1"/>
    </source>
</evidence>
<dbReference type="SMART" id="SM00966">
    <property type="entry name" value="SpoVT_AbrB"/>
    <property type="match status" value="1"/>
</dbReference>
<dbReference type="Gene3D" id="2.10.260.10">
    <property type="match status" value="1"/>
</dbReference>
<dbReference type="InterPro" id="IPR039052">
    <property type="entry name" value="Antitox_PemI-like"/>
</dbReference>
<evidence type="ECO:0000313" key="2">
    <source>
        <dbReference type="EMBL" id="STO60577.1"/>
    </source>
</evidence>
<evidence type="ECO:0000313" key="4">
    <source>
        <dbReference type="Proteomes" id="UP000254329"/>
    </source>
</evidence>
<dbReference type="PANTHER" id="PTHR40516">
    <property type="entry name" value="ANTITOXIN CHPS-RELATED"/>
    <property type="match status" value="1"/>
</dbReference>
<dbReference type="InterPro" id="IPR007159">
    <property type="entry name" value="SpoVT-AbrB_dom"/>
</dbReference>
<dbReference type="STRING" id="733.B0186_10070"/>
<dbReference type="EMBL" id="UGHF01000001">
    <property type="protein sequence ID" value="STO60577.1"/>
    <property type="molecule type" value="Genomic_DNA"/>
</dbReference>
<dbReference type="Pfam" id="PF04014">
    <property type="entry name" value="MazE_antitoxin"/>
    <property type="match status" value="1"/>
</dbReference>
<evidence type="ECO:0000259" key="1">
    <source>
        <dbReference type="SMART" id="SM00966"/>
    </source>
</evidence>
<dbReference type="GO" id="GO:0097351">
    <property type="term" value="F:toxin sequestering activity"/>
    <property type="evidence" value="ECO:0007669"/>
    <property type="project" value="InterPro"/>
</dbReference>
<dbReference type="SUPFAM" id="SSF89447">
    <property type="entry name" value="AbrB/MazE/MraZ-like"/>
    <property type="match status" value="1"/>
</dbReference>
<keyword evidence="4" id="KW-1185">Reference proteome</keyword>
<dbReference type="Proteomes" id="UP000254496">
    <property type="component" value="Unassembled WGS sequence"/>
</dbReference>
<dbReference type="RefSeq" id="WP_078219235.1">
    <property type="nucleotide sequence ID" value="NZ_MUXZ01000041.1"/>
</dbReference>
<dbReference type="GO" id="GO:0003677">
    <property type="term" value="F:DNA binding"/>
    <property type="evidence" value="ECO:0007669"/>
    <property type="project" value="InterPro"/>
</dbReference>
<name>A0A1V4AYZ5_9PAST</name>
<gene>
    <name evidence="2" type="primary">chpS</name>
    <name evidence="2" type="ORF">NCTC1659_01872</name>
    <name evidence="3" type="ORF">NCTC8540_01014</name>
</gene>
<dbReference type="PANTHER" id="PTHR40516:SF1">
    <property type="entry name" value="ANTITOXIN CHPS-RELATED"/>
    <property type="match status" value="1"/>
</dbReference>
<sequence>MQLCIKKWGNSAAIRIPQTILAQLHLKENDLCSAEIIDNSLVLRPEKPKKKYDLKTLLAEMPQDLPRVDAWDELSNVGLEES</sequence>
<feature type="domain" description="SpoVT-AbrB" evidence="1">
    <location>
        <begin position="6"/>
        <end position="51"/>
    </location>
</feature>
<dbReference type="Proteomes" id="UP000254329">
    <property type="component" value="Unassembled WGS sequence"/>
</dbReference>